<proteinExistence type="predicted"/>
<dbReference type="Proteomes" id="UP000196386">
    <property type="component" value="Unassembled WGS sequence"/>
</dbReference>
<evidence type="ECO:0000313" key="2">
    <source>
        <dbReference type="Proteomes" id="UP000196386"/>
    </source>
</evidence>
<name>A0A1Y4MV33_9FIRM</name>
<dbReference type="EMBL" id="NFKP01000022">
    <property type="protein sequence ID" value="OUP68064.1"/>
    <property type="molecule type" value="Genomic_DNA"/>
</dbReference>
<accession>A0A1Y4MV33</accession>
<dbReference type="AlphaFoldDB" id="A0A1Y4MV33"/>
<reference evidence="2" key="1">
    <citation type="submission" date="2017-04" db="EMBL/GenBank/DDBJ databases">
        <title>Function of individual gut microbiota members based on whole genome sequencing of pure cultures obtained from chicken caecum.</title>
        <authorList>
            <person name="Medvecky M."/>
            <person name="Cejkova D."/>
            <person name="Polansky O."/>
            <person name="Karasova D."/>
            <person name="Kubasova T."/>
            <person name="Cizek A."/>
            <person name="Rychlik I."/>
        </authorList>
    </citation>
    <scope>NUCLEOTIDE SEQUENCE [LARGE SCALE GENOMIC DNA]</scope>
    <source>
        <strain evidence="2">An175</strain>
    </source>
</reference>
<sequence length="305" mass="34881">MNSKIRLALTGTYEHCIPFGEGIEAPFLKYRAIGYEVCERCLYLDGLCKERSEALAIEESLTCSCPHVWDAYVVLNNEGITSDIVQAGLKAGISLSHVPCASLCSAELLTLTQKAFEAANEFYLKQKWINHMVNSPLRADIAPNEIQYCHNVKQDEAKPYIEARRNKAKTERAVNNFLKNLVRDSQGLPRVGEGWVNETKLFHIVQGIFPSDKVIHHYRAEWLGRLELDVYNASKNIAFEYQGIQHFEPQKHWGGEESFERTLERDAEKKERCNAHNTPLIEICYDEVLNVDLVRKKLDERGLIL</sequence>
<evidence type="ECO:0000313" key="1">
    <source>
        <dbReference type="EMBL" id="OUP68064.1"/>
    </source>
</evidence>
<protein>
    <submittedName>
        <fullName evidence="1">Uncharacterized protein</fullName>
    </submittedName>
</protein>
<organism evidence="1 2">
    <name type="scientific">Anaerotruncus colihominis</name>
    <dbReference type="NCBI Taxonomy" id="169435"/>
    <lineage>
        <taxon>Bacteria</taxon>
        <taxon>Bacillati</taxon>
        <taxon>Bacillota</taxon>
        <taxon>Clostridia</taxon>
        <taxon>Eubacteriales</taxon>
        <taxon>Oscillospiraceae</taxon>
        <taxon>Anaerotruncus</taxon>
    </lineage>
</organism>
<comment type="caution">
    <text evidence="1">The sequence shown here is derived from an EMBL/GenBank/DDBJ whole genome shotgun (WGS) entry which is preliminary data.</text>
</comment>
<dbReference type="RefSeq" id="WP_087302428.1">
    <property type="nucleotide sequence ID" value="NZ_NFKP01000022.1"/>
</dbReference>
<dbReference type="Gene3D" id="3.40.960.10">
    <property type="entry name" value="VSR Endonuclease"/>
    <property type="match status" value="1"/>
</dbReference>
<gene>
    <name evidence="1" type="ORF">B5F11_14980</name>
</gene>